<protein>
    <recommendedName>
        <fullName evidence="1">Cyclic nucleotide-binding domain-containing protein</fullName>
    </recommendedName>
</protein>
<evidence type="ECO:0000313" key="3">
    <source>
        <dbReference type="Proteomes" id="UP001501480"/>
    </source>
</evidence>
<sequence>MPFKPDKVDKDLVRRLQELTSLGEKDATTLVKAGQSVRVPEGWSIIFETTPSDKAYILLDGTVDVRRGGEKIAEVGPGGVIGEIGLLDRQLRSASVVAATRIEALHFTAEAIAELVDSVPAFSELFTHAAEERRGH</sequence>
<evidence type="ECO:0000313" key="2">
    <source>
        <dbReference type="EMBL" id="GAA2082716.1"/>
    </source>
</evidence>
<dbReference type="PROSITE" id="PS50042">
    <property type="entry name" value="CNMP_BINDING_3"/>
    <property type="match status" value="1"/>
</dbReference>
<dbReference type="Gene3D" id="2.60.120.10">
    <property type="entry name" value="Jelly Rolls"/>
    <property type="match status" value="1"/>
</dbReference>
<dbReference type="EMBL" id="BAAAPY010000009">
    <property type="protein sequence ID" value="GAA2082716.1"/>
    <property type="molecule type" value="Genomic_DNA"/>
</dbReference>
<dbReference type="Proteomes" id="UP001501480">
    <property type="component" value="Unassembled WGS sequence"/>
</dbReference>
<dbReference type="InterPro" id="IPR018488">
    <property type="entry name" value="cNMP-bd_CS"/>
</dbReference>
<dbReference type="InterPro" id="IPR014710">
    <property type="entry name" value="RmlC-like_jellyroll"/>
</dbReference>
<dbReference type="PROSITE" id="PS00889">
    <property type="entry name" value="CNMP_BINDING_2"/>
    <property type="match status" value="1"/>
</dbReference>
<dbReference type="SMART" id="SM00100">
    <property type="entry name" value="cNMP"/>
    <property type="match status" value="1"/>
</dbReference>
<evidence type="ECO:0000259" key="1">
    <source>
        <dbReference type="PROSITE" id="PS50042"/>
    </source>
</evidence>
<keyword evidence="3" id="KW-1185">Reference proteome</keyword>
<dbReference type="CDD" id="cd00038">
    <property type="entry name" value="CAP_ED"/>
    <property type="match status" value="1"/>
</dbReference>
<accession>A0ABN2W485</accession>
<proteinExistence type="predicted"/>
<dbReference type="RefSeq" id="WP_344329107.1">
    <property type="nucleotide sequence ID" value="NZ_BAAAPY010000009.1"/>
</dbReference>
<dbReference type="SUPFAM" id="SSF51206">
    <property type="entry name" value="cAMP-binding domain-like"/>
    <property type="match status" value="1"/>
</dbReference>
<organism evidence="2 3">
    <name type="scientific">Aeromicrobium halocynthiae</name>
    <dbReference type="NCBI Taxonomy" id="560557"/>
    <lineage>
        <taxon>Bacteria</taxon>
        <taxon>Bacillati</taxon>
        <taxon>Actinomycetota</taxon>
        <taxon>Actinomycetes</taxon>
        <taxon>Propionibacteriales</taxon>
        <taxon>Nocardioidaceae</taxon>
        <taxon>Aeromicrobium</taxon>
    </lineage>
</organism>
<dbReference type="Pfam" id="PF00027">
    <property type="entry name" value="cNMP_binding"/>
    <property type="match status" value="1"/>
</dbReference>
<dbReference type="InterPro" id="IPR018490">
    <property type="entry name" value="cNMP-bd_dom_sf"/>
</dbReference>
<reference evidence="2 3" key="1">
    <citation type="journal article" date="2019" name="Int. J. Syst. Evol. Microbiol.">
        <title>The Global Catalogue of Microorganisms (GCM) 10K type strain sequencing project: providing services to taxonomists for standard genome sequencing and annotation.</title>
        <authorList>
            <consortium name="The Broad Institute Genomics Platform"/>
            <consortium name="The Broad Institute Genome Sequencing Center for Infectious Disease"/>
            <person name="Wu L."/>
            <person name="Ma J."/>
        </authorList>
    </citation>
    <scope>NUCLEOTIDE SEQUENCE [LARGE SCALE GENOMIC DNA]</scope>
    <source>
        <strain evidence="2 3">JCM 15749</strain>
    </source>
</reference>
<feature type="domain" description="Cyclic nucleotide-binding" evidence="1">
    <location>
        <begin position="18"/>
        <end position="116"/>
    </location>
</feature>
<comment type="caution">
    <text evidence="2">The sequence shown here is derived from an EMBL/GenBank/DDBJ whole genome shotgun (WGS) entry which is preliminary data.</text>
</comment>
<gene>
    <name evidence="2" type="ORF">GCM10009821_24570</name>
</gene>
<dbReference type="InterPro" id="IPR000595">
    <property type="entry name" value="cNMP-bd_dom"/>
</dbReference>
<name>A0ABN2W485_9ACTN</name>